<organism evidence="5 6">
    <name type="scientific">Brassica cretica</name>
    <name type="common">Mustard</name>
    <dbReference type="NCBI Taxonomy" id="69181"/>
    <lineage>
        <taxon>Eukaryota</taxon>
        <taxon>Viridiplantae</taxon>
        <taxon>Streptophyta</taxon>
        <taxon>Embryophyta</taxon>
        <taxon>Tracheophyta</taxon>
        <taxon>Spermatophyta</taxon>
        <taxon>Magnoliopsida</taxon>
        <taxon>eudicotyledons</taxon>
        <taxon>Gunneridae</taxon>
        <taxon>Pentapetalae</taxon>
        <taxon>rosids</taxon>
        <taxon>malvids</taxon>
        <taxon>Brassicales</taxon>
        <taxon>Brassicaceae</taxon>
        <taxon>Brassiceae</taxon>
        <taxon>Brassica</taxon>
    </lineage>
</organism>
<dbReference type="InterPro" id="IPR004827">
    <property type="entry name" value="bZIP"/>
</dbReference>
<reference evidence="5 6" key="1">
    <citation type="journal article" date="2020" name="BMC Genomics">
        <title>Intraspecific diversification of the crop wild relative Brassica cretica Lam. using demographic model selection.</title>
        <authorList>
            <person name="Kioukis A."/>
            <person name="Michalopoulou V.A."/>
            <person name="Briers L."/>
            <person name="Pirintsos S."/>
            <person name="Studholme D.J."/>
            <person name="Pavlidis P."/>
            <person name="Sarris P.F."/>
        </authorList>
    </citation>
    <scope>NUCLEOTIDE SEQUENCE [LARGE SCALE GENOMIC DNA]</scope>
    <source>
        <strain evidence="6">cv. PFS-1207/04</strain>
    </source>
</reference>
<dbReference type="Proteomes" id="UP000266723">
    <property type="component" value="Unassembled WGS sequence"/>
</dbReference>
<dbReference type="Pfam" id="PF07716">
    <property type="entry name" value="bZIP_2"/>
    <property type="match status" value="1"/>
</dbReference>
<accession>A0ABQ7BGC8</accession>
<name>A0ABQ7BGC8_BRACR</name>
<dbReference type="InterPro" id="IPR046347">
    <property type="entry name" value="bZIP_sf"/>
</dbReference>
<evidence type="ECO:0000259" key="4">
    <source>
        <dbReference type="SMART" id="SM00338"/>
    </source>
</evidence>
<keyword evidence="2" id="KW-0175">Coiled coil</keyword>
<feature type="compositionally biased region" description="Polar residues" evidence="3">
    <location>
        <begin position="8"/>
        <end position="18"/>
    </location>
</feature>
<feature type="non-terminal residue" evidence="5">
    <location>
        <position position="333"/>
    </location>
</feature>
<comment type="subcellular location">
    <subcellularLocation>
        <location evidence="1">Nucleus</location>
    </subcellularLocation>
</comment>
<evidence type="ECO:0000313" key="5">
    <source>
        <dbReference type="EMBL" id="KAF3531397.1"/>
    </source>
</evidence>
<feature type="coiled-coil region" evidence="2">
    <location>
        <begin position="111"/>
        <end position="145"/>
    </location>
</feature>
<gene>
    <name evidence="5" type="ORF">DY000_02036533</name>
</gene>
<feature type="domain" description="BZIP" evidence="4">
    <location>
        <begin position="98"/>
        <end position="165"/>
    </location>
</feature>
<feature type="region of interest" description="Disordered" evidence="3">
    <location>
        <begin position="84"/>
        <end position="110"/>
    </location>
</feature>
<feature type="region of interest" description="Disordered" evidence="3">
    <location>
        <begin position="1"/>
        <end position="23"/>
    </location>
</feature>
<sequence length="333" mass="36588">MEDGELEFSNQEVFSSSDVVGGGLPPSNGSIDSFFDGLLMDTHHQHQHQQGACTHTHTCNNSTGTTDNTHSHTCFHVHTKVLPEDSDEKVSTDDTAESCGKNGEKRPLGNREAVRKYREKKKAKAASLEDECSRLRGLNQQLVKRLQSQSALEGEVSRLKCLLVDLRGRIDGEIGSFPYQKPNIPSFSHLVNPCNVQCGDEVYCLGDGFGGGNNSREAGGGASINEQSGCDFDQLQCMTDQNLNGSFNSANVSATNKRKGVVGIVDRKELEGSSSLYQSSYLHQDRYCIPNKVLLHQLHSGVWCCLGVPSEIFEQVSCKRFLPEVSCKRFLPE</sequence>
<dbReference type="PANTHER" id="PTHR23334">
    <property type="entry name" value="CCAAT/ENHANCER BINDING PROTEIN"/>
    <property type="match status" value="1"/>
</dbReference>
<dbReference type="Gene3D" id="1.20.5.170">
    <property type="match status" value="1"/>
</dbReference>
<evidence type="ECO:0000256" key="1">
    <source>
        <dbReference type="ARBA" id="ARBA00004123"/>
    </source>
</evidence>
<evidence type="ECO:0000256" key="2">
    <source>
        <dbReference type="SAM" id="Coils"/>
    </source>
</evidence>
<evidence type="ECO:0000256" key="3">
    <source>
        <dbReference type="SAM" id="MobiDB-lite"/>
    </source>
</evidence>
<dbReference type="CDD" id="cd14686">
    <property type="entry name" value="bZIP"/>
    <property type="match status" value="1"/>
</dbReference>
<dbReference type="InterPro" id="IPR031106">
    <property type="entry name" value="C/EBP"/>
</dbReference>
<comment type="caution">
    <text evidence="5">The sequence shown here is derived from an EMBL/GenBank/DDBJ whole genome shotgun (WGS) entry which is preliminary data.</text>
</comment>
<dbReference type="EMBL" id="QGKV02001507">
    <property type="protein sequence ID" value="KAF3531397.1"/>
    <property type="molecule type" value="Genomic_DNA"/>
</dbReference>
<dbReference type="SUPFAM" id="SSF57959">
    <property type="entry name" value="Leucine zipper domain"/>
    <property type="match status" value="1"/>
</dbReference>
<protein>
    <recommendedName>
        <fullName evidence="4">BZIP domain-containing protein</fullName>
    </recommendedName>
</protein>
<keyword evidence="6" id="KW-1185">Reference proteome</keyword>
<evidence type="ECO:0000313" key="6">
    <source>
        <dbReference type="Proteomes" id="UP000266723"/>
    </source>
</evidence>
<dbReference type="SMART" id="SM00338">
    <property type="entry name" value="BRLZ"/>
    <property type="match status" value="1"/>
</dbReference>
<dbReference type="PANTHER" id="PTHR23334:SF60">
    <property type="entry name" value="BZIP DOMAIN-CONTAINING PROTEIN"/>
    <property type="match status" value="1"/>
</dbReference>
<proteinExistence type="predicted"/>